<protein>
    <submittedName>
        <fullName evidence="2">Uncharacterized protein</fullName>
    </submittedName>
</protein>
<reference evidence="2" key="1">
    <citation type="submission" date="2016-04" db="EMBL/GenBank/DDBJ databases">
        <authorList>
            <person name="Evans L.H."/>
            <person name="Alamgir A."/>
            <person name="Owens N."/>
            <person name="Weber N.D."/>
            <person name="Virtaneva K."/>
            <person name="Barbian K."/>
            <person name="Babar A."/>
            <person name="Rosenke K."/>
        </authorList>
    </citation>
    <scope>NUCLEOTIDE SEQUENCE [LARGE SCALE GENOMIC DNA]</scope>
    <source>
        <strain evidence="2">CBS 101.48</strain>
    </source>
</reference>
<evidence type="ECO:0000256" key="1">
    <source>
        <dbReference type="SAM" id="MobiDB-lite"/>
    </source>
</evidence>
<feature type="non-terminal residue" evidence="2">
    <location>
        <position position="171"/>
    </location>
</feature>
<accession>A0A168R715</accession>
<organism evidence="2">
    <name type="scientific">Absidia glauca</name>
    <name type="common">Pin mould</name>
    <dbReference type="NCBI Taxonomy" id="4829"/>
    <lineage>
        <taxon>Eukaryota</taxon>
        <taxon>Fungi</taxon>
        <taxon>Fungi incertae sedis</taxon>
        <taxon>Mucoromycota</taxon>
        <taxon>Mucoromycotina</taxon>
        <taxon>Mucoromycetes</taxon>
        <taxon>Mucorales</taxon>
        <taxon>Cunninghamellaceae</taxon>
        <taxon>Absidia</taxon>
    </lineage>
</organism>
<gene>
    <name evidence="2" type="primary">ABSGL_12088.1 scaffold 12492</name>
</gene>
<dbReference type="EMBL" id="LT554512">
    <property type="protein sequence ID" value="SAM06210.1"/>
    <property type="molecule type" value="Genomic_DNA"/>
</dbReference>
<dbReference type="Proteomes" id="UP000078561">
    <property type="component" value="Unassembled WGS sequence"/>
</dbReference>
<feature type="compositionally biased region" description="Polar residues" evidence="1">
    <location>
        <begin position="49"/>
        <end position="64"/>
    </location>
</feature>
<name>A0A168R715_ABSGL</name>
<evidence type="ECO:0000313" key="2">
    <source>
        <dbReference type="EMBL" id="SAM06210.1"/>
    </source>
</evidence>
<dbReference type="InParanoid" id="A0A168R715"/>
<feature type="compositionally biased region" description="Basic residues" evidence="1">
    <location>
        <begin position="124"/>
        <end position="142"/>
    </location>
</feature>
<proteinExistence type="predicted"/>
<evidence type="ECO:0000313" key="3">
    <source>
        <dbReference type="Proteomes" id="UP000078561"/>
    </source>
</evidence>
<sequence>MLLMRSAPDHWQRKYRETMIPAIKNDKKDFADVMNVFVAMDLPSERSLQLDPSVNCSYSRSFSGQRPKGKPAQDNVSQEDGGIPCGNGCGAKGSSSNGKRPYNKPYDKHSRSAKRSGNNGTSSSRHRSHRQHRSRSRSRSTRSSRSNSPVRASESLRRSRYAPAEGSIEDI</sequence>
<dbReference type="AlphaFoldDB" id="A0A168R715"/>
<feature type="region of interest" description="Disordered" evidence="1">
    <location>
        <begin position="49"/>
        <end position="171"/>
    </location>
</feature>
<keyword evidence="3" id="KW-1185">Reference proteome</keyword>